<dbReference type="Gene3D" id="3.40.1360.10">
    <property type="match status" value="1"/>
</dbReference>
<dbReference type="InterPro" id="IPR034154">
    <property type="entry name" value="TOPRIM_DnaG/twinkle"/>
</dbReference>
<organism evidence="1 2">
    <name type="scientific">Pseudomonas parafulva</name>
    <dbReference type="NCBI Taxonomy" id="157782"/>
    <lineage>
        <taxon>Bacteria</taxon>
        <taxon>Pseudomonadati</taxon>
        <taxon>Pseudomonadota</taxon>
        <taxon>Gammaproteobacteria</taxon>
        <taxon>Pseudomonadales</taxon>
        <taxon>Pseudomonadaceae</taxon>
        <taxon>Pseudomonas</taxon>
    </lineage>
</organism>
<dbReference type="Proteomes" id="UP000258127">
    <property type="component" value="Chromosome"/>
</dbReference>
<evidence type="ECO:0000313" key="1">
    <source>
        <dbReference type="EMBL" id="AXO90239.1"/>
    </source>
</evidence>
<evidence type="ECO:0000313" key="2">
    <source>
        <dbReference type="Proteomes" id="UP000258127"/>
    </source>
</evidence>
<reference evidence="1 2" key="1">
    <citation type="submission" date="2018-08" db="EMBL/GenBank/DDBJ databases">
        <authorList>
            <person name="Lee Y."/>
            <person name="Kakembo D."/>
        </authorList>
    </citation>
    <scope>NUCLEOTIDE SEQUENCE [LARGE SCALE GENOMIC DNA]</scope>
    <source>
        <strain evidence="1 2">JBCS1880</strain>
    </source>
</reference>
<keyword evidence="2" id="KW-1185">Reference proteome</keyword>
<protein>
    <recommendedName>
        <fullName evidence="3">Toprim domain protein</fullName>
    </recommendedName>
</protein>
<dbReference type="AlphaFoldDB" id="A0AAI8PCZ6"/>
<dbReference type="RefSeq" id="WP_116889522.1">
    <property type="nucleotide sequence ID" value="NZ_CP031641.1"/>
</dbReference>
<dbReference type="Pfam" id="PF13155">
    <property type="entry name" value="Toprim_2"/>
    <property type="match status" value="1"/>
</dbReference>
<dbReference type="CDD" id="cd01029">
    <property type="entry name" value="TOPRIM_primases"/>
    <property type="match status" value="1"/>
</dbReference>
<dbReference type="SUPFAM" id="SSF56731">
    <property type="entry name" value="DNA primase core"/>
    <property type="match status" value="1"/>
</dbReference>
<proteinExistence type="predicted"/>
<dbReference type="EMBL" id="CP031641">
    <property type="protein sequence ID" value="AXO90239.1"/>
    <property type="molecule type" value="Genomic_DNA"/>
</dbReference>
<gene>
    <name evidence="1" type="ORF">DZC75_20395</name>
</gene>
<sequence>MNARIKPDHPDRTLIDEVFARIYRDDVYPALEHDPELGFQAKDETKDYLNKGMCPSCGKRSVFVKKKQPYQLKCNRMNNCGYEERTRDRYQHLFENLSERFPSTPENPTATADAYLTRARGFDTSKMKGWYTQGRRQMKPSGVWADTVRFSLCDGYWERIIDARAIAGNDGQKAGIKSGMRYTNAGWVPPGQTIEKHDRVYIVEGIFHAIALHLAGFKAIAAISCVNFPWDIVEENAAKFVTWVVAFDDDKAGRTYIRKHLKQLRSKQEIGWVALAGKLDWDDVYRDGKLDQAFIEDACYRGRLFTAESARKLAYLVYLRRPAGFYLVEFNNQLFSVRVNQAELTKALDDQKLEGNRDIFYGAARVEQVSNCVPDLDYLEKDVITGEQRYHFSFAFPDESRNCQAALSSGSIADPRGFVKGMLDFTPGGNFEGGARELAWLKAKWLNDEYRPVRTVRSLPFLGYDEDTGTYCFPDFGFNNGRELQVNSHGFIEVKGRGIKTALATVKFERGEEFDPSWFRDFVDVTGMNGLSALSWWTATLFVQQIASQQASFGFLELSGEPGSGKSMLLRFLWRLLGRENTEGIKPSGSGASAVGLLRSFAEVSNLPLVLIESDRTYIDAQGRTVTIQFTWDDVKPMFDYHAQLRVTGAKTTGNEKRVDLWRGALAIAQNASVTGDEATLSRIVHFHFTKDGHSLALKPKADRLKAMRAAQLGGYLRRCLSNEKAWLERYFEAFPRFERKLMDNPAISEMRIYQSHAQVLAAAYATQMFFPDWSNHDLDQLAAHIESRAIDRQQRCKSEDPTAAKFWQIYHYLNEDVVTTIDAEGEREEIRETLNHSIDKELIAINIEHFQQRCRMAGQEVIPDVQLRRALYSSTTHKFIEIRKARSRIEKRSLNLWFFSKRGGS</sequence>
<name>A0AAI8PCZ6_9PSED</name>
<accession>A0AAI8PCZ6</accession>
<evidence type="ECO:0008006" key="3">
    <source>
        <dbReference type="Google" id="ProtNLM"/>
    </source>
</evidence>